<protein>
    <submittedName>
        <fullName evidence="1">Gp105</fullName>
    </submittedName>
</protein>
<dbReference type="RefSeq" id="YP_007005841.1">
    <property type="nucleotide sequence ID" value="NC_019514.1"/>
</dbReference>
<sequence length="77" mass="9079">MQLIELLAQRQLLDGDTFGKTLFGVAYREMYHQDEHLGVKLYSLRFFLRNLHAPYRTADVRSAVPADWLNHKSVFNR</sequence>
<evidence type="ECO:0000313" key="1">
    <source>
        <dbReference type="EMBL" id="AEJ81624.1"/>
    </source>
</evidence>
<evidence type="ECO:0000313" key="2">
    <source>
        <dbReference type="Proteomes" id="UP000008893"/>
    </source>
</evidence>
<organism evidence="1 2">
    <name type="scientific">Erwinia phage vB_EamP-S6</name>
    <dbReference type="NCBI Taxonomy" id="1051675"/>
    <lineage>
        <taxon>Viruses</taxon>
        <taxon>Duplodnaviria</taxon>
        <taxon>Heunggongvirae</taxon>
        <taxon>Uroviricota</taxon>
        <taxon>Caudoviricetes</taxon>
        <taxon>Schitoviridae</taxon>
        <taxon>Waedenswilvirus</taxon>
        <taxon>Waedenswilvirus S6</taxon>
    </lineage>
</organism>
<keyword evidence="2" id="KW-1185">Reference proteome</keyword>
<name>G0YQJ7_9CAUD</name>
<dbReference type="GeneID" id="14013793"/>
<dbReference type="Proteomes" id="UP000008893">
    <property type="component" value="Segment"/>
</dbReference>
<proteinExistence type="predicted"/>
<reference evidence="1 2" key="1">
    <citation type="journal article" date="2011" name="Appl. Environ. Microbiol.">
        <title>Novel Virulent and Broad-Host-Range Erwinia amylovora Bacteriophages Reveal a High Degree of Mosaicism and a Relationship to Enterobacteriaceae Phages.</title>
        <authorList>
            <person name="Born Y."/>
            <person name="Fieseler L."/>
            <person name="Marazzi J."/>
            <person name="Lurz R."/>
            <person name="Duffy B."/>
            <person name="Loessner M.J."/>
        </authorList>
    </citation>
    <scope>NUCLEOTIDE SEQUENCE [LARGE SCALE GENOMIC DNA]</scope>
</reference>
<dbReference type="KEGG" id="vg:14013793"/>
<accession>G0YQJ7</accession>
<dbReference type="EMBL" id="HQ728266">
    <property type="protein sequence ID" value="AEJ81624.1"/>
    <property type="molecule type" value="Genomic_DNA"/>
</dbReference>